<dbReference type="Proteomes" id="UP000177596">
    <property type="component" value="Unassembled WGS sequence"/>
</dbReference>
<evidence type="ECO:0008006" key="4">
    <source>
        <dbReference type="Google" id="ProtNLM"/>
    </source>
</evidence>
<evidence type="ECO:0000256" key="1">
    <source>
        <dbReference type="SAM" id="Phobius"/>
    </source>
</evidence>
<dbReference type="AlphaFoldDB" id="A0A1F8DIM8"/>
<keyword evidence="1" id="KW-0812">Transmembrane</keyword>
<accession>A0A1F8DIM8</accession>
<proteinExistence type="predicted"/>
<protein>
    <recommendedName>
        <fullName evidence="4">DUF5683 domain-containing protein</fullName>
    </recommendedName>
</protein>
<organism evidence="2 3">
    <name type="scientific">Candidatus Woesebacteria bacterium RIFOXYD1_FULL_43_18</name>
    <dbReference type="NCBI Taxonomy" id="1802551"/>
    <lineage>
        <taxon>Bacteria</taxon>
        <taxon>Candidatus Woeseibacteriota</taxon>
    </lineage>
</organism>
<dbReference type="EMBL" id="MGIL01000013">
    <property type="protein sequence ID" value="OGM88272.1"/>
    <property type="molecule type" value="Genomic_DNA"/>
</dbReference>
<sequence>MLSQIGVYALSIFLPPLGLWPGIKYLRQKGKIAKIIGLIAIVLTIIATGTSAWFLSSVAKNLDQQINSQLNRYQNLGL</sequence>
<name>A0A1F8DIM8_9BACT</name>
<feature type="transmembrane region" description="Helical" evidence="1">
    <location>
        <begin position="6"/>
        <end position="23"/>
    </location>
</feature>
<evidence type="ECO:0000313" key="2">
    <source>
        <dbReference type="EMBL" id="OGM88272.1"/>
    </source>
</evidence>
<comment type="caution">
    <text evidence="2">The sequence shown here is derived from an EMBL/GenBank/DDBJ whole genome shotgun (WGS) entry which is preliminary data.</text>
</comment>
<feature type="transmembrane region" description="Helical" evidence="1">
    <location>
        <begin position="35"/>
        <end position="55"/>
    </location>
</feature>
<evidence type="ECO:0000313" key="3">
    <source>
        <dbReference type="Proteomes" id="UP000177596"/>
    </source>
</evidence>
<keyword evidence="1" id="KW-1133">Transmembrane helix</keyword>
<keyword evidence="1" id="KW-0472">Membrane</keyword>
<gene>
    <name evidence="2" type="ORF">A2573_02550</name>
</gene>
<reference evidence="2 3" key="1">
    <citation type="journal article" date="2016" name="Nat. Commun.">
        <title>Thousands of microbial genomes shed light on interconnected biogeochemical processes in an aquifer system.</title>
        <authorList>
            <person name="Anantharaman K."/>
            <person name="Brown C.T."/>
            <person name="Hug L.A."/>
            <person name="Sharon I."/>
            <person name="Castelle C.J."/>
            <person name="Probst A.J."/>
            <person name="Thomas B.C."/>
            <person name="Singh A."/>
            <person name="Wilkins M.J."/>
            <person name="Karaoz U."/>
            <person name="Brodie E.L."/>
            <person name="Williams K.H."/>
            <person name="Hubbard S.S."/>
            <person name="Banfield J.F."/>
        </authorList>
    </citation>
    <scope>NUCLEOTIDE SEQUENCE [LARGE SCALE GENOMIC DNA]</scope>
</reference>